<sequence>MEKKWKKITSLTHFLLHFLLKQTSFKSKDKKILLYCHLDSVKVTKGSKVKHNDILGISGSTDNADSVFDEKGNLIHGIYSKYYHIHIEAATNYCR</sequence>
<dbReference type="InterPro" id="IPR011055">
    <property type="entry name" value="Dup_hybrid_motif"/>
</dbReference>
<dbReference type="EMBL" id="RWGX01000004">
    <property type="protein sequence ID" value="RVU88795.1"/>
    <property type="molecule type" value="Genomic_DNA"/>
</dbReference>
<proteinExistence type="predicted"/>
<reference evidence="1" key="1">
    <citation type="submission" date="2018-12" db="EMBL/GenBank/DDBJ databases">
        <title>Draft genome sequence of Flaovobacterium columnare BGFS27 isolated from channel catfish in Alabama.</title>
        <authorList>
            <person name="Cai W."/>
            <person name="Arias C."/>
        </authorList>
    </citation>
    <scope>NUCLEOTIDE SEQUENCE [LARGE SCALE GENOMIC DNA]</scope>
    <source>
        <strain evidence="1">BGFS27</strain>
    </source>
</reference>
<dbReference type="SUPFAM" id="SSF51261">
    <property type="entry name" value="Duplicated hybrid motif"/>
    <property type="match status" value="1"/>
</dbReference>
<gene>
    <name evidence="1" type="ORF">EJB19_10475</name>
</gene>
<comment type="caution">
    <text evidence="1">The sequence shown here is derived from an EMBL/GenBank/DDBJ whole genome shotgun (WGS) entry which is preliminary data.</text>
</comment>
<evidence type="ECO:0000313" key="1">
    <source>
        <dbReference type="EMBL" id="RVU88795.1"/>
    </source>
</evidence>
<organism evidence="1">
    <name type="scientific">Flavobacterium columnare</name>
    <dbReference type="NCBI Taxonomy" id="996"/>
    <lineage>
        <taxon>Bacteria</taxon>
        <taxon>Pseudomonadati</taxon>
        <taxon>Bacteroidota</taxon>
        <taxon>Flavobacteriia</taxon>
        <taxon>Flavobacteriales</taxon>
        <taxon>Flavobacteriaceae</taxon>
        <taxon>Flavobacterium</taxon>
    </lineage>
</organism>
<protein>
    <submittedName>
        <fullName evidence="1">Uncharacterized protein</fullName>
    </submittedName>
</protein>
<dbReference type="AlphaFoldDB" id="A0AA94JNX5"/>
<accession>A0AA94JNX5</accession>
<name>A0AA94JNX5_9FLAO</name>
<dbReference type="Gene3D" id="2.70.70.10">
    <property type="entry name" value="Glucose Permease (Domain IIA)"/>
    <property type="match status" value="1"/>
</dbReference>